<feature type="region of interest" description="Disordered" evidence="1">
    <location>
        <begin position="66"/>
        <end position="142"/>
    </location>
</feature>
<feature type="compositionally biased region" description="Basic and acidic residues" evidence="1">
    <location>
        <begin position="336"/>
        <end position="352"/>
    </location>
</feature>
<accession>K0T846</accession>
<organism evidence="2 3">
    <name type="scientific">Thalassiosira oceanica</name>
    <name type="common">Marine diatom</name>
    <dbReference type="NCBI Taxonomy" id="159749"/>
    <lineage>
        <taxon>Eukaryota</taxon>
        <taxon>Sar</taxon>
        <taxon>Stramenopiles</taxon>
        <taxon>Ochrophyta</taxon>
        <taxon>Bacillariophyta</taxon>
        <taxon>Coscinodiscophyceae</taxon>
        <taxon>Thalassiosirophycidae</taxon>
        <taxon>Thalassiosirales</taxon>
        <taxon>Thalassiosiraceae</taxon>
        <taxon>Thalassiosira</taxon>
    </lineage>
</organism>
<feature type="region of interest" description="Disordered" evidence="1">
    <location>
        <begin position="1"/>
        <end position="50"/>
    </location>
</feature>
<feature type="compositionally biased region" description="Low complexity" evidence="1">
    <location>
        <begin position="123"/>
        <end position="135"/>
    </location>
</feature>
<gene>
    <name evidence="2" type="ORF">THAOC_04635</name>
</gene>
<name>K0T846_THAOC</name>
<feature type="compositionally biased region" description="Basic and acidic residues" evidence="1">
    <location>
        <begin position="70"/>
        <end position="86"/>
    </location>
</feature>
<feature type="region of interest" description="Disordered" evidence="1">
    <location>
        <begin position="326"/>
        <end position="352"/>
    </location>
</feature>
<keyword evidence="3" id="KW-1185">Reference proteome</keyword>
<comment type="caution">
    <text evidence="2">The sequence shown here is derived from an EMBL/GenBank/DDBJ whole genome shotgun (WGS) entry which is preliminary data.</text>
</comment>
<evidence type="ECO:0000256" key="1">
    <source>
        <dbReference type="SAM" id="MobiDB-lite"/>
    </source>
</evidence>
<feature type="non-terminal residue" evidence="2">
    <location>
        <position position="1"/>
    </location>
</feature>
<feature type="region of interest" description="Disordered" evidence="1">
    <location>
        <begin position="213"/>
        <end position="241"/>
    </location>
</feature>
<feature type="compositionally biased region" description="Basic and acidic residues" evidence="1">
    <location>
        <begin position="213"/>
        <end position="235"/>
    </location>
</feature>
<feature type="compositionally biased region" description="Basic and acidic residues" evidence="1">
    <location>
        <begin position="99"/>
        <end position="108"/>
    </location>
</feature>
<dbReference type="Proteomes" id="UP000266841">
    <property type="component" value="Unassembled WGS sequence"/>
</dbReference>
<sequence length="352" mass="39011">STEDYASFLEWHSGDRARPYEGPARGRKKSGDADGGGGSAKADAEVEVDEEGRPLSAIVLYFRARNAEASMKRKAEQRRKDAARKEEKRRKEKARKAARRQEQKEKGGKKEKRGRKGGGKQQGKGQATTATQQQQRGGGPVVLAKKPEGGGGAGATDINLSFFRFLEIYSRQPVSDGTRDIPRVHLRVEQRQAPPPLVAETVREATVLDLPLHREQRLNETPRDDELHDRRDDVAARPTQASEVSLAVRPAGRSLNDRLVGLRVRQPPVFQEVSQLGVAHVPVDQRPGLGVFRGEGRRRCAEPNRGRILPEVASWLWTAAKPIPKLGECSSGAREGQNEEQLKGDDWKRTKP</sequence>
<reference evidence="2 3" key="1">
    <citation type="journal article" date="2012" name="Genome Biol.">
        <title>Genome and low-iron response of an oceanic diatom adapted to chronic iron limitation.</title>
        <authorList>
            <person name="Lommer M."/>
            <person name="Specht M."/>
            <person name="Roy A.S."/>
            <person name="Kraemer L."/>
            <person name="Andreson R."/>
            <person name="Gutowska M.A."/>
            <person name="Wolf J."/>
            <person name="Bergner S.V."/>
            <person name="Schilhabel M.B."/>
            <person name="Klostermeier U.C."/>
            <person name="Beiko R.G."/>
            <person name="Rosenstiel P."/>
            <person name="Hippler M."/>
            <person name="Laroche J."/>
        </authorList>
    </citation>
    <scope>NUCLEOTIDE SEQUENCE [LARGE SCALE GENOMIC DNA]</scope>
    <source>
        <strain evidence="2 3">CCMP1005</strain>
    </source>
</reference>
<evidence type="ECO:0000313" key="3">
    <source>
        <dbReference type="Proteomes" id="UP000266841"/>
    </source>
</evidence>
<proteinExistence type="predicted"/>
<dbReference type="AlphaFoldDB" id="K0T846"/>
<evidence type="ECO:0000313" key="2">
    <source>
        <dbReference type="EMBL" id="EJK73725.1"/>
    </source>
</evidence>
<feature type="compositionally biased region" description="Basic residues" evidence="1">
    <location>
        <begin position="109"/>
        <end position="118"/>
    </location>
</feature>
<dbReference type="eggNOG" id="ENOG502QZA7">
    <property type="taxonomic scope" value="Eukaryota"/>
</dbReference>
<feature type="compositionally biased region" description="Basic residues" evidence="1">
    <location>
        <begin position="87"/>
        <end position="98"/>
    </location>
</feature>
<dbReference type="EMBL" id="AGNL01004257">
    <property type="protein sequence ID" value="EJK73725.1"/>
    <property type="molecule type" value="Genomic_DNA"/>
</dbReference>
<protein>
    <submittedName>
        <fullName evidence="2">Uncharacterized protein</fullName>
    </submittedName>
</protein>